<dbReference type="Gene3D" id="3.40.190.10">
    <property type="entry name" value="Periplasmic binding protein-like II"/>
    <property type="match status" value="1"/>
</dbReference>
<dbReference type="EMBL" id="MCOG01000125">
    <property type="protein sequence ID" value="ORY41151.1"/>
    <property type="molecule type" value="Genomic_DNA"/>
</dbReference>
<comment type="caution">
    <text evidence="1">The sequence shown here is derived from an EMBL/GenBank/DDBJ whole genome shotgun (WGS) entry which is preliminary data.</text>
</comment>
<keyword evidence="2" id="KW-1185">Reference proteome</keyword>
<evidence type="ECO:0000313" key="2">
    <source>
        <dbReference type="Proteomes" id="UP000193920"/>
    </source>
</evidence>
<accession>A0A1Y2C2B8</accession>
<protein>
    <submittedName>
        <fullName evidence="1">Uncharacterized protein</fullName>
    </submittedName>
</protein>
<name>A0A1Y2C2B8_9FUNG</name>
<feature type="non-terminal residue" evidence="1">
    <location>
        <position position="168"/>
    </location>
</feature>
<gene>
    <name evidence="1" type="ORF">LY90DRAFT_672091</name>
</gene>
<organism evidence="1 2">
    <name type="scientific">Neocallimastix californiae</name>
    <dbReference type="NCBI Taxonomy" id="1754190"/>
    <lineage>
        <taxon>Eukaryota</taxon>
        <taxon>Fungi</taxon>
        <taxon>Fungi incertae sedis</taxon>
        <taxon>Chytridiomycota</taxon>
        <taxon>Chytridiomycota incertae sedis</taxon>
        <taxon>Neocallimastigomycetes</taxon>
        <taxon>Neocallimastigales</taxon>
        <taxon>Neocallimastigaceae</taxon>
        <taxon>Neocallimastix</taxon>
    </lineage>
</organism>
<dbReference type="SUPFAM" id="SSF53850">
    <property type="entry name" value="Periplasmic binding protein-like II"/>
    <property type="match status" value="1"/>
</dbReference>
<dbReference type="AlphaFoldDB" id="A0A1Y2C2B8"/>
<proteinExistence type="predicted"/>
<sequence>MKYKIINGIKVKLAIFSYFEYVNIYHDLIVSFNNYSKENHLDIIAEMHLFSEKNMTLGQDDFASSIDLLLNRKSIKYDMYTYDICHTKRYSYHFIDLKKWMPEEHLNLYLSGEGSKICTYNNKWVGMPIFLKYLVLYSNMNYLNKYNMKIPSTWNELIKTGKYILNQE</sequence>
<reference evidence="1 2" key="1">
    <citation type="submission" date="2016-08" db="EMBL/GenBank/DDBJ databases">
        <title>A Parts List for Fungal Cellulosomes Revealed by Comparative Genomics.</title>
        <authorList>
            <consortium name="DOE Joint Genome Institute"/>
            <person name="Haitjema C.H."/>
            <person name="Gilmore S.P."/>
            <person name="Henske J.K."/>
            <person name="Solomon K.V."/>
            <person name="De Groot R."/>
            <person name="Kuo A."/>
            <person name="Mondo S.J."/>
            <person name="Salamov A.A."/>
            <person name="Labutti K."/>
            <person name="Zhao Z."/>
            <person name="Chiniquy J."/>
            <person name="Barry K."/>
            <person name="Brewer H.M."/>
            <person name="Purvine S.O."/>
            <person name="Wright A.T."/>
            <person name="Boxma B."/>
            <person name="Van Alen T."/>
            <person name="Hackstein J.H."/>
            <person name="Baker S.E."/>
            <person name="Grigoriev I.V."/>
            <person name="O'Malley M.A."/>
        </authorList>
    </citation>
    <scope>NUCLEOTIDE SEQUENCE [LARGE SCALE GENOMIC DNA]</scope>
    <source>
        <strain evidence="1 2">G1</strain>
    </source>
</reference>
<dbReference type="Proteomes" id="UP000193920">
    <property type="component" value="Unassembled WGS sequence"/>
</dbReference>
<dbReference type="OrthoDB" id="2150257at2759"/>
<evidence type="ECO:0000313" key="1">
    <source>
        <dbReference type="EMBL" id="ORY41151.1"/>
    </source>
</evidence>